<evidence type="ECO:0000313" key="3">
    <source>
        <dbReference type="Proteomes" id="UP000712281"/>
    </source>
</evidence>
<evidence type="ECO:0000313" key="2">
    <source>
        <dbReference type="EMBL" id="KAF2549827.1"/>
    </source>
</evidence>
<dbReference type="AlphaFoldDB" id="A0A8S9H0R4"/>
<reference evidence="2" key="1">
    <citation type="submission" date="2019-12" db="EMBL/GenBank/DDBJ databases">
        <title>Genome sequencing and annotation of Brassica cretica.</title>
        <authorList>
            <person name="Studholme D.J."/>
            <person name="Sarris P.F."/>
        </authorList>
    </citation>
    <scope>NUCLEOTIDE SEQUENCE</scope>
    <source>
        <strain evidence="2">PFS-001/15</strain>
        <tissue evidence="2">Leaf</tissue>
    </source>
</reference>
<evidence type="ECO:0000256" key="1">
    <source>
        <dbReference type="SAM" id="MobiDB-lite"/>
    </source>
</evidence>
<accession>A0A8S9H0R4</accession>
<protein>
    <submittedName>
        <fullName evidence="2">Uncharacterized protein</fullName>
    </submittedName>
</protein>
<name>A0A8S9H0R4_BRACR</name>
<sequence>MSMEKMPARGYVPNAASCYMKQYGVPKMKLLGSLIKCLVTSSGQPLDPPEPPETQDPRHSIKPLPYSCGGSLHQQFHLNRLSKDLFQTSSFLQGSEHTEPAIPTDVVSPRFHPSTLSPPPQQINHSKIISATHGPPEFFPLTLSLIQLDEMRSCLVFVTLATRYHVGRWSQCVDSKTTRASSLIHLRSPRLKISVLHGRF</sequence>
<feature type="region of interest" description="Disordered" evidence="1">
    <location>
        <begin position="42"/>
        <end position="63"/>
    </location>
</feature>
<proteinExistence type="predicted"/>
<dbReference type="EMBL" id="QGKW02001988">
    <property type="protein sequence ID" value="KAF2549827.1"/>
    <property type="molecule type" value="Genomic_DNA"/>
</dbReference>
<gene>
    <name evidence="2" type="ORF">F2Q68_00037194</name>
</gene>
<dbReference type="Proteomes" id="UP000712281">
    <property type="component" value="Unassembled WGS sequence"/>
</dbReference>
<organism evidence="2 3">
    <name type="scientific">Brassica cretica</name>
    <name type="common">Mustard</name>
    <dbReference type="NCBI Taxonomy" id="69181"/>
    <lineage>
        <taxon>Eukaryota</taxon>
        <taxon>Viridiplantae</taxon>
        <taxon>Streptophyta</taxon>
        <taxon>Embryophyta</taxon>
        <taxon>Tracheophyta</taxon>
        <taxon>Spermatophyta</taxon>
        <taxon>Magnoliopsida</taxon>
        <taxon>eudicotyledons</taxon>
        <taxon>Gunneridae</taxon>
        <taxon>Pentapetalae</taxon>
        <taxon>rosids</taxon>
        <taxon>malvids</taxon>
        <taxon>Brassicales</taxon>
        <taxon>Brassicaceae</taxon>
        <taxon>Brassiceae</taxon>
        <taxon>Brassica</taxon>
    </lineage>
</organism>
<comment type="caution">
    <text evidence="2">The sequence shown here is derived from an EMBL/GenBank/DDBJ whole genome shotgun (WGS) entry which is preliminary data.</text>
</comment>